<evidence type="ECO:0000256" key="2">
    <source>
        <dbReference type="ARBA" id="ARBA00022771"/>
    </source>
</evidence>
<keyword evidence="6" id="KW-1133">Transmembrane helix</keyword>
<dbReference type="SMART" id="SM00454">
    <property type="entry name" value="SAM"/>
    <property type="match status" value="1"/>
</dbReference>
<dbReference type="SUPFAM" id="SSF47769">
    <property type="entry name" value="SAM/Pointed domain"/>
    <property type="match status" value="1"/>
</dbReference>
<dbReference type="SMART" id="SM00184">
    <property type="entry name" value="RING"/>
    <property type="match status" value="1"/>
</dbReference>
<keyword evidence="3" id="KW-0862">Zinc</keyword>
<evidence type="ECO:0000256" key="4">
    <source>
        <dbReference type="PROSITE-ProRule" id="PRU00175"/>
    </source>
</evidence>
<feature type="transmembrane region" description="Helical" evidence="6">
    <location>
        <begin position="375"/>
        <end position="398"/>
    </location>
</feature>
<sequence length="467" mass="53925">MTEQKDEDCYMRETSQMDEGEFEKIEKEDIGGDEDHASDTGDGREDSKHLITPDLCDLADDLACSVCLHVAVQPTTLVCGHTSCRICLAQWYFSSKKKECPLCRQPYQGHPKINAHIRNMTSKLYPKELAEREKELAQNAETMDILWKYDKELAKGTYSKRNNCKAFCLGVVLAFSAVLVAYLAWYWQFSERNLLVMKPVQLWTSQDVANWLEDMPWASVYANSSIGNNIDGNMLLAMDEESLEQLMNVSESVHQRALLLAVNMLKEQRVKVPSTLWDYKALYPGRSLFLIHGLKEFPRATFIYMWLYFYDDMFLPFVAAATDSTDGVDNVSSSFILEDSISTVQWVYFLLSAAVLPQWLVIVLAYHFFPYNFFTSIFIITMAILSQTLEILDTIFVFRNTILEGRNPLYVLRNYGRQLLHAFMFMVAWPVIPRFVCDVVFYATLYIRPFLTVGAIYRKLVEQFHVQ</sequence>
<evidence type="ECO:0000256" key="6">
    <source>
        <dbReference type="SAM" id="Phobius"/>
    </source>
</evidence>
<dbReference type="PANTHER" id="PTHR15898:SF13">
    <property type="entry name" value="BIFUNCTIONAL APOPTOSIS REGULATOR"/>
    <property type="match status" value="1"/>
</dbReference>
<keyword evidence="1" id="KW-0479">Metal-binding</keyword>
<dbReference type="Gene3D" id="3.30.40.10">
    <property type="entry name" value="Zinc/RING finger domain, C3HC4 (zinc finger)"/>
    <property type="match status" value="1"/>
</dbReference>
<evidence type="ECO:0000313" key="9">
    <source>
        <dbReference type="EMBL" id="CEK80472.1"/>
    </source>
</evidence>
<dbReference type="InterPro" id="IPR001660">
    <property type="entry name" value="SAM"/>
</dbReference>
<dbReference type="PROSITE" id="PS50089">
    <property type="entry name" value="ZF_RING_2"/>
    <property type="match status" value="1"/>
</dbReference>
<feature type="domain" description="RING-type" evidence="7">
    <location>
        <begin position="64"/>
        <end position="104"/>
    </location>
</feature>
<dbReference type="InterPro" id="IPR013083">
    <property type="entry name" value="Znf_RING/FYVE/PHD"/>
</dbReference>
<keyword evidence="2 4" id="KW-0863">Zinc-finger</keyword>
<feature type="transmembrane region" description="Helical" evidence="6">
    <location>
        <begin position="169"/>
        <end position="187"/>
    </location>
</feature>
<dbReference type="Gene3D" id="1.10.150.50">
    <property type="entry name" value="Transcription Factor, Ets-1"/>
    <property type="match status" value="1"/>
</dbReference>
<dbReference type="Pfam" id="PF00097">
    <property type="entry name" value="zf-C3HC4"/>
    <property type="match status" value="1"/>
</dbReference>
<dbReference type="GO" id="GO:0005634">
    <property type="term" value="C:nucleus"/>
    <property type="evidence" value="ECO:0007669"/>
    <property type="project" value="TreeGrafter"/>
</dbReference>
<dbReference type="PANTHER" id="PTHR15898">
    <property type="entry name" value="BIFUNCTIONAL APOPTOSIS REGULATOR"/>
    <property type="match status" value="1"/>
</dbReference>
<evidence type="ECO:0000256" key="1">
    <source>
        <dbReference type="ARBA" id="ARBA00022723"/>
    </source>
</evidence>
<dbReference type="Pfam" id="PF00536">
    <property type="entry name" value="SAM_1"/>
    <property type="match status" value="1"/>
</dbReference>
<dbReference type="AlphaFoldDB" id="A0A0B7AIT3"/>
<feature type="compositionally biased region" description="Basic and acidic residues" evidence="5">
    <location>
        <begin position="22"/>
        <end position="46"/>
    </location>
</feature>
<organism evidence="9">
    <name type="scientific">Arion vulgaris</name>
    <dbReference type="NCBI Taxonomy" id="1028688"/>
    <lineage>
        <taxon>Eukaryota</taxon>
        <taxon>Metazoa</taxon>
        <taxon>Spiralia</taxon>
        <taxon>Lophotrochozoa</taxon>
        <taxon>Mollusca</taxon>
        <taxon>Gastropoda</taxon>
        <taxon>Heterobranchia</taxon>
        <taxon>Euthyneura</taxon>
        <taxon>Panpulmonata</taxon>
        <taxon>Eupulmonata</taxon>
        <taxon>Stylommatophora</taxon>
        <taxon>Helicina</taxon>
        <taxon>Arionoidea</taxon>
        <taxon>Arionidae</taxon>
        <taxon>Arion</taxon>
    </lineage>
</organism>
<evidence type="ECO:0000256" key="3">
    <source>
        <dbReference type="ARBA" id="ARBA00022833"/>
    </source>
</evidence>
<name>A0A0B7AIT3_9EUPU</name>
<feature type="transmembrane region" description="Helical" evidence="6">
    <location>
        <begin position="419"/>
        <end position="443"/>
    </location>
</feature>
<feature type="domain" description="SAM" evidence="8">
    <location>
        <begin position="203"/>
        <end position="268"/>
    </location>
</feature>
<evidence type="ECO:0000259" key="7">
    <source>
        <dbReference type="PROSITE" id="PS50089"/>
    </source>
</evidence>
<proteinExistence type="predicted"/>
<feature type="transmembrane region" description="Helical" evidence="6">
    <location>
        <begin position="346"/>
        <end position="369"/>
    </location>
</feature>
<dbReference type="InterPro" id="IPR018957">
    <property type="entry name" value="Znf_C3HC4_RING-type"/>
</dbReference>
<protein>
    <recommendedName>
        <fullName evidence="10">RING-type domain-containing protein</fullName>
    </recommendedName>
</protein>
<evidence type="ECO:0000259" key="8">
    <source>
        <dbReference type="PROSITE" id="PS50105"/>
    </source>
</evidence>
<keyword evidence="6" id="KW-0812">Transmembrane</keyword>
<dbReference type="InterPro" id="IPR013761">
    <property type="entry name" value="SAM/pointed_sf"/>
</dbReference>
<accession>A0A0B7AIT3</accession>
<dbReference type="GO" id="GO:0008270">
    <property type="term" value="F:zinc ion binding"/>
    <property type="evidence" value="ECO:0007669"/>
    <property type="project" value="UniProtKB-KW"/>
</dbReference>
<gene>
    <name evidence="9" type="primary">ORF121079</name>
</gene>
<dbReference type="SUPFAM" id="SSF57850">
    <property type="entry name" value="RING/U-box"/>
    <property type="match status" value="1"/>
</dbReference>
<evidence type="ECO:0000256" key="5">
    <source>
        <dbReference type="SAM" id="MobiDB-lite"/>
    </source>
</evidence>
<dbReference type="InterPro" id="IPR001841">
    <property type="entry name" value="Znf_RING"/>
</dbReference>
<reference evidence="9" key="1">
    <citation type="submission" date="2014-12" db="EMBL/GenBank/DDBJ databases">
        <title>Insight into the proteome of Arion vulgaris.</title>
        <authorList>
            <person name="Aradska J."/>
            <person name="Bulat T."/>
            <person name="Smidak R."/>
            <person name="Sarate P."/>
            <person name="Gangsoo J."/>
            <person name="Sialana F."/>
            <person name="Bilban M."/>
            <person name="Lubec G."/>
        </authorList>
    </citation>
    <scope>NUCLEOTIDE SEQUENCE</scope>
    <source>
        <tissue evidence="9">Skin</tissue>
    </source>
</reference>
<dbReference type="PROSITE" id="PS50105">
    <property type="entry name" value="SAM_DOMAIN"/>
    <property type="match status" value="1"/>
</dbReference>
<dbReference type="GO" id="GO:0043161">
    <property type="term" value="P:proteasome-mediated ubiquitin-dependent protein catabolic process"/>
    <property type="evidence" value="ECO:0007669"/>
    <property type="project" value="TreeGrafter"/>
</dbReference>
<feature type="region of interest" description="Disordered" evidence="5">
    <location>
        <begin position="1"/>
        <end position="46"/>
    </location>
</feature>
<dbReference type="EMBL" id="HACG01033607">
    <property type="protein sequence ID" value="CEK80472.1"/>
    <property type="molecule type" value="Transcribed_RNA"/>
</dbReference>
<keyword evidence="6" id="KW-0472">Membrane</keyword>
<evidence type="ECO:0008006" key="10">
    <source>
        <dbReference type="Google" id="ProtNLM"/>
    </source>
</evidence>
<dbReference type="GO" id="GO:0061630">
    <property type="term" value="F:ubiquitin protein ligase activity"/>
    <property type="evidence" value="ECO:0007669"/>
    <property type="project" value="TreeGrafter"/>
</dbReference>